<accession>A0AAD2DHH0</accession>
<feature type="domain" description="DUF4046" evidence="1">
    <location>
        <begin position="5"/>
        <end position="90"/>
    </location>
</feature>
<name>A0AAD2DHH0_9CLOT</name>
<comment type="caution">
    <text evidence="2">The sequence shown here is derived from an EMBL/GenBank/DDBJ whole genome shotgun (WGS) entry which is preliminary data.</text>
</comment>
<dbReference type="Proteomes" id="UP001189143">
    <property type="component" value="Unassembled WGS sequence"/>
</dbReference>
<dbReference type="Pfam" id="PF13255">
    <property type="entry name" value="DUF4046"/>
    <property type="match status" value="1"/>
</dbReference>
<dbReference type="RefSeq" id="WP_159136402.1">
    <property type="nucleotide sequence ID" value="NZ_CAMRXF010000202.1"/>
</dbReference>
<sequence length="224" mass="26179">MHIAVEIYKKILKGELKQFPNRFWVDPGAEENAKEVTKYFVEEILKWNHDDIREKLCEAIFRKNKLSGMLESTFGRSPFKAIDNAYPNTFKEWEFKAAPKHIWEVKEKREEAIKWLLTKANKDKFEELTNIDFLNNGLGGLMDYLHRHKEFDNIDRNTVEEGLNAKERILKVSFNKSGGTSSRNGVTTRLTLPISWIRELGITEENREVIAKIENGKIIIKPNK</sequence>
<dbReference type="AlphaFoldDB" id="A0AAD2DHH0"/>
<dbReference type="GeneID" id="71454667"/>
<evidence type="ECO:0000313" key="3">
    <source>
        <dbReference type="Proteomes" id="UP001189143"/>
    </source>
</evidence>
<reference evidence="2" key="1">
    <citation type="submission" date="2022-10" db="EMBL/GenBank/DDBJ databases">
        <authorList>
            <person name="Aires J."/>
            <person name="Mesa V."/>
        </authorList>
    </citation>
    <scope>NUCLEOTIDE SEQUENCE</scope>
    <source>
        <strain evidence="2">Clostridium neonatale JD116</strain>
    </source>
</reference>
<protein>
    <recommendedName>
        <fullName evidence="1">DUF4046 domain-containing protein</fullName>
    </recommendedName>
</protein>
<evidence type="ECO:0000313" key="2">
    <source>
        <dbReference type="EMBL" id="CAI3668149.1"/>
    </source>
</evidence>
<gene>
    <name evidence="2" type="ORF">CNEO2_670001</name>
</gene>
<proteinExistence type="predicted"/>
<dbReference type="InterPro" id="IPR025119">
    <property type="entry name" value="DUF4046"/>
</dbReference>
<dbReference type="EMBL" id="CAMTCP010000267">
    <property type="protein sequence ID" value="CAI3668149.1"/>
    <property type="molecule type" value="Genomic_DNA"/>
</dbReference>
<evidence type="ECO:0000259" key="1">
    <source>
        <dbReference type="Pfam" id="PF13255"/>
    </source>
</evidence>
<organism evidence="2 3">
    <name type="scientific">Clostridium neonatale</name>
    <dbReference type="NCBI Taxonomy" id="137838"/>
    <lineage>
        <taxon>Bacteria</taxon>
        <taxon>Bacillati</taxon>
        <taxon>Bacillota</taxon>
        <taxon>Clostridia</taxon>
        <taxon>Eubacteriales</taxon>
        <taxon>Clostridiaceae</taxon>
        <taxon>Clostridium</taxon>
    </lineage>
</organism>